<evidence type="ECO:0000259" key="4">
    <source>
        <dbReference type="PROSITE" id="PS51898"/>
    </source>
</evidence>
<dbReference type="PANTHER" id="PTHR30349">
    <property type="entry name" value="PHAGE INTEGRASE-RELATED"/>
    <property type="match status" value="1"/>
</dbReference>
<dbReference type="Pfam" id="PF00589">
    <property type="entry name" value="Phage_integrase"/>
    <property type="match status" value="1"/>
</dbReference>
<evidence type="ECO:0000256" key="3">
    <source>
        <dbReference type="ARBA" id="ARBA00023172"/>
    </source>
</evidence>
<dbReference type="GO" id="GO:0003677">
    <property type="term" value="F:DNA binding"/>
    <property type="evidence" value="ECO:0007669"/>
    <property type="project" value="UniProtKB-KW"/>
</dbReference>
<feature type="domain" description="Tyr recombinase" evidence="4">
    <location>
        <begin position="107"/>
        <end position="311"/>
    </location>
</feature>
<dbReference type="Gene3D" id="1.10.443.10">
    <property type="entry name" value="Intergrase catalytic core"/>
    <property type="match status" value="1"/>
</dbReference>
<reference evidence="5 6" key="1">
    <citation type="submission" date="2018-08" db="EMBL/GenBank/DDBJ databases">
        <title>A genome reference for cultivated species of the human gut microbiota.</title>
        <authorList>
            <person name="Zou Y."/>
            <person name="Xue W."/>
            <person name="Luo G."/>
        </authorList>
    </citation>
    <scope>NUCLEOTIDE SEQUENCE [LARGE SCALE GENOMIC DNA]</scope>
    <source>
        <strain evidence="5 6">AF18-14</strain>
    </source>
</reference>
<comment type="caution">
    <text evidence="5">The sequence shown here is derived from an EMBL/GenBank/DDBJ whole genome shotgun (WGS) entry which is preliminary data.</text>
</comment>
<dbReference type="GO" id="GO:0015074">
    <property type="term" value="P:DNA integration"/>
    <property type="evidence" value="ECO:0007669"/>
    <property type="project" value="InterPro"/>
</dbReference>
<dbReference type="RefSeq" id="WP_117853603.1">
    <property type="nucleotide sequence ID" value="NZ_QRXI01000026.1"/>
</dbReference>
<accession>A0A412QDW1</accession>
<evidence type="ECO:0000256" key="1">
    <source>
        <dbReference type="ARBA" id="ARBA00008857"/>
    </source>
</evidence>
<dbReference type="AlphaFoldDB" id="A0A412QDW1"/>
<dbReference type="InterPro" id="IPR050090">
    <property type="entry name" value="Tyrosine_recombinase_XerCD"/>
</dbReference>
<sequence>MRKRTGKLYSVFSGLITQYIEYKNNIGCKTTVMECLLKRFDKFANDRNEKVLGISKDLADAWCCKFPGESEDNRYYRIIIPRGFSSFLQTIGYDSYIPILPKHQSNFVPYIYTPDEMERIFKECDRINAYHHVINSARFSIPCLIRLLYGTGIRIGEAIKLKHCDIDFKNECLLLRECKNGKDRYVPLSPSLALICRDYVTKKQKFGLSINPENYFFVKCNDTSISSKTISNIFNHILERAAIVRNENRKGPRLHDLRHTFCVNSFVQLCESGKDIHNVMLILMTYMGHQSIAATNKYVRIVETMFPEIVRQVDMTHNHIFPNMDEMTD</sequence>
<dbReference type="GO" id="GO:0006310">
    <property type="term" value="P:DNA recombination"/>
    <property type="evidence" value="ECO:0007669"/>
    <property type="project" value="UniProtKB-KW"/>
</dbReference>
<evidence type="ECO:0000313" key="5">
    <source>
        <dbReference type="EMBL" id="RGT89102.1"/>
    </source>
</evidence>
<organism evidence="5 6">
    <name type="scientific">Phocaeicola vulgatus</name>
    <name type="common">Bacteroides vulgatus</name>
    <dbReference type="NCBI Taxonomy" id="821"/>
    <lineage>
        <taxon>Bacteria</taxon>
        <taxon>Pseudomonadati</taxon>
        <taxon>Bacteroidota</taxon>
        <taxon>Bacteroidia</taxon>
        <taxon>Bacteroidales</taxon>
        <taxon>Bacteroidaceae</taxon>
        <taxon>Phocaeicola</taxon>
    </lineage>
</organism>
<dbReference type="SUPFAM" id="SSF56349">
    <property type="entry name" value="DNA breaking-rejoining enzymes"/>
    <property type="match status" value="1"/>
</dbReference>
<dbReference type="InterPro" id="IPR011010">
    <property type="entry name" value="DNA_brk_join_enz"/>
</dbReference>
<dbReference type="InterPro" id="IPR013762">
    <property type="entry name" value="Integrase-like_cat_sf"/>
</dbReference>
<comment type="similarity">
    <text evidence="1">Belongs to the 'phage' integrase family.</text>
</comment>
<dbReference type="PANTHER" id="PTHR30349:SF41">
    <property type="entry name" value="INTEGRASE_RECOMBINASE PROTEIN MJ0367-RELATED"/>
    <property type="match status" value="1"/>
</dbReference>
<evidence type="ECO:0000313" key="6">
    <source>
        <dbReference type="Proteomes" id="UP000283833"/>
    </source>
</evidence>
<name>A0A412QDW1_PHOVU</name>
<dbReference type="InterPro" id="IPR002104">
    <property type="entry name" value="Integrase_catalytic"/>
</dbReference>
<dbReference type="PROSITE" id="PS51898">
    <property type="entry name" value="TYR_RECOMBINASE"/>
    <property type="match status" value="1"/>
</dbReference>
<protein>
    <recommendedName>
        <fullName evidence="4">Tyr recombinase domain-containing protein</fullName>
    </recommendedName>
</protein>
<proteinExistence type="inferred from homology"/>
<gene>
    <name evidence="5" type="ORF">DWX04_16915</name>
</gene>
<evidence type="ECO:0000256" key="2">
    <source>
        <dbReference type="ARBA" id="ARBA00023125"/>
    </source>
</evidence>
<dbReference type="Proteomes" id="UP000283833">
    <property type="component" value="Unassembled WGS sequence"/>
</dbReference>
<dbReference type="EMBL" id="QRXI01000026">
    <property type="protein sequence ID" value="RGT89102.1"/>
    <property type="molecule type" value="Genomic_DNA"/>
</dbReference>
<keyword evidence="2" id="KW-0238">DNA-binding</keyword>
<keyword evidence="3" id="KW-0233">DNA recombination</keyword>